<keyword evidence="3 10" id="KW-0813">Transport</keyword>
<sequence length="626" mass="72279">MGIIFPDKMKRVFIIANLHIAEKLVLDILNLGVFQPEKPIYSKIFNKIEYVDEYLALVKDYLTITNEIISFYSFPIKRTGELKFDNLSNVIKSLSNDVERIKHVYEKIIKLKQNREQIEDLYTKIEEYKAENLLIELNNLLIEEKELQNYLRKIKSEIETEVISLYNKLLTIQNYLEILFYARKSRFFFFLEGYVKEKAFYNFKAVLMNKYSKNIIIEAENPVKYVSTLEPPPTSFSSSRIIKPFEVITKFYGTPNYWEINPAIVYALAFPLFFSLMFPDAGNGVILFIFSLLLYKYSKNRNNQDLSQISIVLAISSFISIIFGLIDRDFFGPLLVGGVREIINSKNATVGPLYNLWPIPSYVSFNLRYLIPFGIYSIPEISLINGILISISVGIIFMVSTIILGIINLIYKYNFRDIFLDYLPSFIVYFSVFLLFAYGFVSPFQYFYRVISILSEIEKIVVHFPDNFMESSESILSFSIIIGVLIGLIYGSSIRYYIYKSKGRKGVKTSLLQSFIEGFFDPLIVLISNIISFIRLIVLGLAHYYLLYAFSYFAIMIAGSFNTLQVLTNPSSLFILVLGNLIAIALEGTLAFIQSLRLNLYELSGKFCRCDGRPFTPKKAYVSIKE</sequence>
<evidence type="ECO:0000256" key="11">
    <source>
        <dbReference type="SAM" id="Coils"/>
    </source>
</evidence>
<dbReference type="EMBL" id="AP031322">
    <property type="protein sequence ID" value="BFH72852.1"/>
    <property type="molecule type" value="Genomic_DNA"/>
</dbReference>
<name>A0AAT9GPN0_9CREN</name>
<feature type="transmembrane region" description="Helical" evidence="10">
    <location>
        <begin position="519"/>
        <end position="538"/>
    </location>
</feature>
<dbReference type="InterPro" id="IPR002490">
    <property type="entry name" value="V-ATPase_116kDa_su"/>
</dbReference>
<dbReference type="AlphaFoldDB" id="A0AAT9GPN0"/>
<evidence type="ECO:0000256" key="6">
    <source>
        <dbReference type="ARBA" id="ARBA00023065"/>
    </source>
</evidence>
<dbReference type="KEGG" id="sjv:SJAV_07960"/>
<evidence type="ECO:0000256" key="3">
    <source>
        <dbReference type="ARBA" id="ARBA00022448"/>
    </source>
</evidence>
<feature type="transmembrane region" description="Helical" evidence="10">
    <location>
        <begin position="573"/>
        <end position="593"/>
    </location>
</feature>
<dbReference type="GeneID" id="92353727"/>
<feature type="transmembrane region" description="Helical" evidence="10">
    <location>
        <begin position="475"/>
        <end position="498"/>
    </location>
</feature>
<evidence type="ECO:0000256" key="1">
    <source>
        <dbReference type="ARBA" id="ARBA00004141"/>
    </source>
</evidence>
<comment type="subcellular location">
    <subcellularLocation>
        <location evidence="1">Membrane</location>
        <topology evidence="1">Multi-pass membrane protein</topology>
    </subcellularLocation>
</comment>
<protein>
    <recommendedName>
        <fullName evidence="9 10">A-type ATP synthase subunit I</fullName>
    </recommendedName>
</protein>
<comment type="similarity">
    <text evidence="2 10">Belongs to the V-ATPase 116 kDa subunit family.</text>
</comment>
<feature type="transmembrane region" description="Helical" evidence="10">
    <location>
        <begin position="544"/>
        <end position="561"/>
    </location>
</feature>
<evidence type="ECO:0000256" key="4">
    <source>
        <dbReference type="ARBA" id="ARBA00022692"/>
    </source>
</evidence>
<accession>A0AAT9GPN0</accession>
<dbReference type="RefSeq" id="WP_369611046.1">
    <property type="nucleotide sequence ID" value="NZ_AP031322.1"/>
</dbReference>
<dbReference type="GO" id="GO:0016471">
    <property type="term" value="C:vacuolar proton-transporting V-type ATPase complex"/>
    <property type="evidence" value="ECO:0007669"/>
    <property type="project" value="TreeGrafter"/>
</dbReference>
<keyword evidence="6 10" id="KW-0406">Ion transport</keyword>
<keyword evidence="11" id="KW-0175">Coiled coil</keyword>
<feature type="transmembrane region" description="Helical" evidence="10">
    <location>
        <begin position="387"/>
        <end position="410"/>
    </location>
</feature>
<dbReference type="Pfam" id="PF01496">
    <property type="entry name" value="V_ATPase_I"/>
    <property type="match status" value="1"/>
</dbReference>
<dbReference type="GO" id="GO:0046961">
    <property type="term" value="F:proton-transporting ATPase activity, rotational mechanism"/>
    <property type="evidence" value="ECO:0007669"/>
    <property type="project" value="InterPro"/>
</dbReference>
<organism evidence="12">
    <name type="scientific">Sulfurisphaera javensis</name>
    <dbReference type="NCBI Taxonomy" id="2049879"/>
    <lineage>
        <taxon>Archaea</taxon>
        <taxon>Thermoproteota</taxon>
        <taxon>Thermoprotei</taxon>
        <taxon>Sulfolobales</taxon>
        <taxon>Sulfolobaceae</taxon>
        <taxon>Sulfurisphaera</taxon>
    </lineage>
</organism>
<gene>
    <name evidence="12" type="ORF">SJAV_07960</name>
</gene>
<dbReference type="GO" id="GO:0007035">
    <property type="term" value="P:vacuolar acidification"/>
    <property type="evidence" value="ECO:0007669"/>
    <property type="project" value="TreeGrafter"/>
</dbReference>
<comment type="function">
    <text evidence="8">Component of the A-type ATP synthase that produces ATP from ADP in the presence of a proton gradient across the membrane.</text>
</comment>
<dbReference type="PANTHER" id="PTHR11629">
    <property type="entry name" value="VACUOLAR PROTON ATPASES"/>
    <property type="match status" value="1"/>
</dbReference>
<reference evidence="12" key="1">
    <citation type="submission" date="2024-03" db="EMBL/GenBank/DDBJ databases">
        <title>Complete genome sequence of Sulfurisphaera javensis strain KD-1.</title>
        <authorList>
            <person name="Sakai H."/>
            <person name="Nur N."/>
            <person name="Suwanto A."/>
            <person name="Kurosawa N."/>
        </authorList>
    </citation>
    <scope>NUCLEOTIDE SEQUENCE</scope>
    <source>
        <strain evidence="12">KD-1</strain>
    </source>
</reference>
<feature type="transmembrane region" description="Helical" evidence="10">
    <location>
        <begin position="264"/>
        <end position="294"/>
    </location>
</feature>
<evidence type="ECO:0000256" key="7">
    <source>
        <dbReference type="ARBA" id="ARBA00023136"/>
    </source>
</evidence>
<keyword evidence="4 10" id="KW-0812">Transmembrane</keyword>
<evidence type="ECO:0000256" key="8">
    <source>
        <dbReference type="ARBA" id="ARBA00059506"/>
    </source>
</evidence>
<evidence type="ECO:0000256" key="10">
    <source>
        <dbReference type="RuleBase" id="RU361189"/>
    </source>
</evidence>
<keyword evidence="5 10" id="KW-1133">Transmembrane helix</keyword>
<dbReference type="GO" id="GO:0051117">
    <property type="term" value="F:ATPase binding"/>
    <property type="evidence" value="ECO:0007669"/>
    <property type="project" value="TreeGrafter"/>
</dbReference>
<evidence type="ECO:0000256" key="2">
    <source>
        <dbReference type="ARBA" id="ARBA00009904"/>
    </source>
</evidence>
<feature type="transmembrane region" description="Helical" evidence="10">
    <location>
        <begin position="306"/>
        <end position="326"/>
    </location>
</feature>
<evidence type="ECO:0000313" key="12">
    <source>
        <dbReference type="EMBL" id="BFH72852.1"/>
    </source>
</evidence>
<dbReference type="GO" id="GO:0033179">
    <property type="term" value="C:proton-transporting V-type ATPase, V0 domain"/>
    <property type="evidence" value="ECO:0007669"/>
    <property type="project" value="InterPro"/>
</dbReference>
<dbReference type="PANTHER" id="PTHR11629:SF63">
    <property type="entry name" value="V-TYPE PROTON ATPASE SUBUNIT A"/>
    <property type="match status" value="1"/>
</dbReference>
<evidence type="ECO:0000256" key="9">
    <source>
        <dbReference type="ARBA" id="ARBA00068671"/>
    </source>
</evidence>
<evidence type="ECO:0000256" key="5">
    <source>
        <dbReference type="ARBA" id="ARBA00022989"/>
    </source>
</evidence>
<feature type="coiled-coil region" evidence="11">
    <location>
        <begin position="101"/>
        <end position="157"/>
    </location>
</feature>
<keyword evidence="7 10" id="KW-0472">Membrane</keyword>
<proteinExistence type="inferred from homology"/>
<feature type="transmembrane region" description="Helical" evidence="10">
    <location>
        <begin position="422"/>
        <end position="441"/>
    </location>
</feature>